<evidence type="ECO:0000313" key="1">
    <source>
        <dbReference type="EMBL" id="QEH39071.1"/>
    </source>
</evidence>
<dbReference type="Proteomes" id="UP000324233">
    <property type="component" value="Chromosome"/>
</dbReference>
<dbReference type="Gene3D" id="2.60.120.260">
    <property type="entry name" value="Galactose-binding domain-like"/>
    <property type="match status" value="1"/>
</dbReference>
<dbReference type="KEGG" id="agv:OJF2_76830"/>
<protein>
    <submittedName>
        <fullName evidence="1">Uncharacterized protein</fullName>
    </submittedName>
</protein>
<gene>
    <name evidence="1" type="ORF">OJF2_76830</name>
</gene>
<keyword evidence="2" id="KW-1185">Reference proteome</keyword>
<evidence type="ECO:0000313" key="2">
    <source>
        <dbReference type="Proteomes" id="UP000324233"/>
    </source>
</evidence>
<name>A0A5B9WGD5_9BACT</name>
<organism evidence="1 2">
    <name type="scientific">Aquisphaera giovannonii</name>
    <dbReference type="NCBI Taxonomy" id="406548"/>
    <lineage>
        <taxon>Bacteria</taxon>
        <taxon>Pseudomonadati</taxon>
        <taxon>Planctomycetota</taxon>
        <taxon>Planctomycetia</taxon>
        <taxon>Isosphaerales</taxon>
        <taxon>Isosphaeraceae</taxon>
        <taxon>Aquisphaera</taxon>
    </lineage>
</organism>
<dbReference type="OrthoDB" id="275289at2"/>
<proteinExistence type="predicted"/>
<reference evidence="1 2" key="1">
    <citation type="submission" date="2019-08" db="EMBL/GenBank/DDBJ databases">
        <title>Deep-cultivation of Planctomycetes and their phenomic and genomic characterization uncovers novel biology.</title>
        <authorList>
            <person name="Wiegand S."/>
            <person name="Jogler M."/>
            <person name="Boedeker C."/>
            <person name="Pinto D."/>
            <person name="Vollmers J."/>
            <person name="Rivas-Marin E."/>
            <person name="Kohn T."/>
            <person name="Peeters S.H."/>
            <person name="Heuer A."/>
            <person name="Rast P."/>
            <person name="Oberbeckmann S."/>
            <person name="Bunk B."/>
            <person name="Jeske O."/>
            <person name="Meyerdierks A."/>
            <person name="Storesund J.E."/>
            <person name="Kallscheuer N."/>
            <person name="Luecker S."/>
            <person name="Lage O.M."/>
            <person name="Pohl T."/>
            <person name="Merkel B.J."/>
            <person name="Hornburger P."/>
            <person name="Mueller R.-W."/>
            <person name="Bruemmer F."/>
            <person name="Labrenz M."/>
            <person name="Spormann A.M."/>
            <person name="Op den Camp H."/>
            <person name="Overmann J."/>
            <person name="Amann R."/>
            <person name="Jetten M.S.M."/>
            <person name="Mascher T."/>
            <person name="Medema M.H."/>
            <person name="Devos D.P."/>
            <person name="Kaster A.-K."/>
            <person name="Ovreas L."/>
            <person name="Rohde M."/>
            <person name="Galperin M.Y."/>
            <person name="Jogler C."/>
        </authorList>
    </citation>
    <scope>NUCLEOTIDE SEQUENCE [LARGE SCALE GENOMIC DNA]</scope>
    <source>
        <strain evidence="1 2">OJF2</strain>
    </source>
</reference>
<dbReference type="EMBL" id="CP042997">
    <property type="protein sequence ID" value="QEH39071.1"/>
    <property type="molecule type" value="Genomic_DNA"/>
</dbReference>
<accession>A0A5B9WGD5</accession>
<sequence length="1358" mass="140295">MSLADWLIRPRGRVRSRSWGRPRRDRVPQGWAGDRFLEDRVLLAGVVMPSDTVSSDIGVKGVLYDGGLVTPTAATQQYVKRITVTNNGSETIYPFLEDANNRTATPGDPTPAPDYTGTGMFDPFDALNQEYRGYIGYTQQEDGGTVTYMGLLPGSSITINVPLVFWDAGRIIITTDSGDLKGTGGNGNPFLYRDQNTQVTYYGSVGGNTLSFTPVYKSFAFNAASNDYEPSAADWTPPTDLASGMKVNGPGIPGGTTITVGGDSHSVTLNPPPGTSITTPTGVQQFTFTSDAPISSTLRYSQPGYTITTAGSSAANGVVMWYHALTAENPSNDAPFQLIEMSFRGTFYDPKINVGTGFNYLIGFDTDKVNYISANDFDLVNYDVSYVDAIALPVALEAGQVPIPNTSQSKPFGWVGSSLAITELQSAFEAFTGSSSSLGTYFGGQGYPSYYAPPGVDTIKLPSGQNLFFQSPLNTGSNLSSFSIDRTFADGSNLNLPLYALTDGGTGPFSMSPGGDTDPNIPSPAPTQLVLHHTTDADKNLLELLSGGIQTYQFQLTAIDGQAVPGGTYITDMLFDPANPHQLVGVVLNQGPGVSDPPKHVFTFSRPAADPIAKAIASVWYSWANYYATTVASTPPSAPVQGSIAAGSNVLVLAAATTGLVPGMAVTDAQGTSHGVITAVGADNRTIALSQSQAGALVDGFNFAGPSVASLVGYDPGGLTPIMTYAFPAGDDRAMAFAQNVYVVMSTMGRTVKPNTPNAAIPLLGNIIGGNVGPAFLPDQNAAIQAAITDRIKSALRGVPDFTSPAYSNPSQWYPDPALAAGGQAFNVYNLDPFIWFIHQKLGLSAYAFGLDDDIGDVGAGGSTHLVVGVGGLGGLPTQDPGSPTPYPFANTANYGPVQATLTTAPAAGSSVLAGLPLGLVNQLVAANFSTNAAGTLVNGPGVPIGTTVLTFDSTNGTVTLSSPLTKIPPGLKSYTYSFYGPVVGTGTVLGAGQPANTIRGLDPDAYNTLLKLGPLSNVQVTGPGIDPGEVVTVAAMFVQDGVPVVVLSDRLDPSRISEVGGSFAYTFGYAALSPIVDGGFEQPTGVANVTGGFLHGPQLAPPGGDQPWTFTDASGTSFAGIAGNGSVYTKNNGPAPQGLQVAFIQGGSSISQTITLAQGSYTLSLVAVQAATNSAPQVLTVLVDGVPVGTINPKGPKYAPFSIPFSVGPGAHTITFQGAASGSGTVLLDAISFGPPASLAGAPGRPQPLPPAAVEFLSPPAGGTARSPLSPVVVQVLDRAGKLVDGVRVRLVLVRVGKGSRGHLARGSVVFARTKNGVATFNRLAITAPGRYVIRIKAGLRRHADSAPFDVGPRAQA</sequence>